<organism evidence="1">
    <name type="scientific">marine metagenome</name>
    <dbReference type="NCBI Taxonomy" id="408172"/>
    <lineage>
        <taxon>unclassified sequences</taxon>
        <taxon>metagenomes</taxon>
        <taxon>ecological metagenomes</taxon>
    </lineage>
</organism>
<accession>A0A381NBJ4</accession>
<name>A0A381NBJ4_9ZZZZ</name>
<dbReference type="AlphaFoldDB" id="A0A381NBJ4"/>
<protein>
    <recommendedName>
        <fullName evidence="2">Glycine-zipper-containing OmpA-like membrane domain-containing protein</fullName>
    </recommendedName>
</protein>
<reference evidence="1" key="1">
    <citation type="submission" date="2018-05" db="EMBL/GenBank/DDBJ databases">
        <authorList>
            <person name="Lanie J.A."/>
            <person name="Ng W.-L."/>
            <person name="Kazmierczak K.M."/>
            <person name="Andrzejewski T.M."/>
            <person name="Davidsen T.M."/>
            <person name="Wayne K.J."/>
            <person name="Tettelin H."/>
            <person name="Glass J.I."/>
            <person name="Rusch D."/>
            <person name="Podicherti R."/>
            <person name="Tsui H.-C.T."/>
            <person name="Winkler M.E."/>
        </authorList>
    </citation>
    <scope>NUCLEOTIDE SEQUENCE</scope>
</reference>
<proteinExistence type="predicted"/>
<evidence type="ECO:0008006" key="2">
    <source>
        <dbReference type="Google" id="ProtNLM"/>
    </source>
</evidence>
<dbReference type="EMBL" id="UINC01000244">
    <property type="protein sequence ID" value="SUZ51897.1"/>
    <property type="molecule type" value="Genomic_DNA"/>
</dbReference>
<evidence type="ECO:0000313" key="1">
    <source>
        <dbReference type="EMBL" id="SUZ51897.1"/>
    </source>
</evidence>
<gene>
    <name evidence="1" type="ORF">METZ01_LOCUS4751</name>
</gene>
<sequence>MTGKTNHIKENPMTAWRLILSCGFLVNVGGCASSNLPGYPIVDMKGVNAAAYEADLSECSEYAKEVAAGKQVAIGAAAGAAVGGLIGASVGNAERAKRSAGAGATYGGARGGMHALNESNKVLRTCLRNRGYSVLN</sequence>